<feature type="compositionally biased region" description="Low complexity" evidence="1">
    <location>
        <begin position="152"/>
        <end position="163"/>
    </location>
</feature>
<feature type="region of interest" description="Disordered" evidence="1">
    <location>
        <begin position="152"/>
        <end position="197"/>
    </location>
</feature>
<gene>
    <name evidence="2" type="ORF">DUNSADRAFT_2051</name>
</gene>
<evidence type="ECO:0008006" key="4">
    <source>
        <dbReference type="Google" id="ProtNLM"/>
    </source>
</evidence>
<evidence type="ECO:0000256" key="1">
    <source>
        <dbReference type="SAM" id="MobiDB-lite"/>
    </source>
</evidence>
<proteinExistence type="predicted"/>
<comment type="caution">
    <text evidence="2">The sequence shown here is derived from an EMBL/GenBank/DDBJ whole genome shotgun (WGS) entry which is preliminary data.</text>
</comment>
<organism evidence="2 3">
    <name type="scientific">Dunaliella salina</name>
    <name type="common">Green alga</name>
    <name type="synonym">Protococcus salinus</name>
    <dbReference type="NCBI Taxonomy" id="3046"/>
    <lineage>
        <taxon>Eukaryota</taxon>
        <taxon>Viridiplantae</taxon>
        <taxon>Chlorophyta</taxon>
        <taxon>core chlorophytes</taxon>
        <taxon>Chlorophyceae</taxon>
        <taxon>CS clade</taxon>
        <taxon>Chlamydomonadales</taxon>
        <taxon>Dunaliellaceae</taxon>
        <taxon>Dunaliella</taxon>
    </lineage>
</organism>
<evidence type="ECO:0000313" key="3">
    <source>
        <dbReference type="Proteomes" id="UP000815325"/>
    </source>
</evidence>
<protein>
    <recommendedName>
        <fullName evidence="4">Encoded protein</fullName>
    </recommendedName>
</protein>
<accession>A0ABQ7GW94</accession>
<keyword evidence="3" id="KW-1185">Reference proteome</keyword>
<dbReference type="EMBL" id="MU069563">
    <property type="protein sequence ID" value="KAF5838882.1"/>
    <property type="molecule type" value="Genomic_DNA"/>
</dbReference>
<evidence type="ECO:0000313" key="2">
    <source>
        <dbReference type="EMBL" id="KAF5838882.1"/>
    </source>
</evidence>
<reference evidence="2" key="1">
    <citation type="submission" date="2017-08" db="EMBL/GenBank/DDBJ databases">
        <authorList>
            <person name="Polle J.E."/>
            <person name="Barry K."/>
            <person name="Cushman J."/>
            <person name="Schmutz J."/>
            <person name="Tran D."/>
            <person name="Hathwaick L.T."/>
            <person name="Yim W.C."/>
            <person name="Jenkins J."/>
            <person name="Mckie-Krisberg Z.M."/>
            <person name="Prochnik S."/>
            <person name="Lindquist E."/>
            <person name="Dockter R.B."/>
            <person name="Adam C."/>
            <person name="Molina H."/>
            <person name="Bunkerborg J."/>
            <person name="Jin E."/>
            <person name="Buchheim M."/>
            <person name="Magnuson J."/>
        </authorList>
    </citation>
    <scope>NUCLEOTIDE SEQUENCE</scope>
    <source>
        <strain evidence="2">CCAP 19/18</strain>
    </source>
</reference>
<sequence length="197" mass="21892">MFIWQKKSEGHGSYRCVQYVQDVRKDKEYRQPKVAVPEMSHKSNYHTHGLLLLRGHGRAISSSNKFQYLASLSPHPNVQTSSIHNTTNRLKFIQARTQDCPVRVSYNAVVQLRTALARPPPSGPSSPSPGFLHHQVSYSIAVQLLRALVRSSPFGPSSPSPSRSQRHVPTHPRPQALSVRHSSAQHAAHARTGVTTS</sequence>
<name>A0ABQ7GW94_DUNSA</name>
<dbReference type="Proteomes" id="UP000815325">
    <property type="component" value="Unassembled WGS sequence"/>
</dbReference>